<dbReference type="AlphaFoldDB" id="A0LN02"/>
<evidence type="ECO:0000256" key="1">
    <source>
        <dbReference type="SAM" id="MobiDB-lite"/>
    </source>
</evidence>
<sequence length="222" mass="24317">MIMAKAKPIEEIVDEIKDFKRILIAGCNGCVTVCEAGGMKEVEVLASALRMYFKKTGQDMEIGEISLTRQCDKEYIKELRDGIGKYDAVVSLACGAGVQFLAEMYETKPILPGVDTCFIGVTEEPGVWTERCAACGECMLASTGGICPIARCSKRMANGPCGGSSDGKCEVNKEIACGWQLIYDRLKVLGQLDRFEKPVSPKNWKTSRDGGPRKIIREVSRQ</sequence>
<dbReference type="KEGG" id="sfu:Sfum_3131"/>
<feature type="domain" description="Methylene-tetrahydrofolate reductase C-terminal-like" evidence="2">
    <location>
        <begin position="112"/>
        <end position="205"/>
    </location>
</feature>
<feature type="compositionally biased region" description="Basic and acidic residues" evidence="1">
    <location>
        <begin position="206"/>
        <end position="222"/>
    </location>
</feature>
<dbReference type="OrthoDB" id="9803687at2"/>
<dbReference type="InterPro" id="IPR022026">
    <property type="entry name" value="DUF5981"/>
</dbReference>
<name>A0LN02_SYNFM</name>
<reference evidence="3 4" key="1">
    <citation type="submission" date="2006-10" db="EMBL/GenBank/DDBJ databases">
        <title>Complete sequence of Syntrophobacter fumaroxidans MPOB.</title>
        <authorList>
            <consortium name="US DOE Joint Genome Institute"/>
            <person name="Copeland A."/>
            <person name="Lucas S."/>
            <person name="Lapidus A."/>
            <person name="Barry K."/>
            <person name="Detter J.C."/>
            <person name="Glavina del Rio T."/>
            <person name="Hammon N."/>
            <person name="Israni S."/>
            <person name="Pitluck S."/>
            <person name="Goltsman E.G."/>
            <person name="Martinez M."/>
            <person name="Schmutz J."/>
            <person name="Larimer F."/>
            <person name="Land M."/>
            <person name="Hauser L."/>
            <person name="Kyrpides N."/>
            <person name="Kim E."/>
            <person name="Boone D.R."/>
            <person name="Brockman F."/>
            <person name="Culley D."/>
            <person name="Ferry J."/>
            <person name="Gunsalus R."/>
            <person name="McInerney M.J."/>
            <person name="Morrison M."/>
            <person name="Plugge C."/>
            <person name="Rohlin L."/>
            <person name="Scholten J."/>
            <person name="Sieber J."/>
            <person name="Stams A.J.M."/>
            <person name="Worm P."/>
            <person name="Henstra A.M."/>
            <person name="Richardson P."/>
        </authorList>
    </citation>
    <scope>NUCLEOTIDE SEQUENCE [LARGE SCALE GENOMIC DNA]</scope>
    <source>
        <strain evidence="4">DSM 10017 / MPOB</strain>
    </source>
</reference>
<dbReference type="Proteomes" id="UP000001784">
    <property type="component" value="Chromosome"/>
</dbReference>
<gene>
    <name evidence="3" type="ordered locus">Sfum_3131</name>
</gene>
<proteinExistence type="predicted"/>
<accession>A0LN02</accession>
<dbReference type="PANTHER" id="PTHR38755">
    <property type="entry name" value="5,10-METHYLENETETRAHYDROFOLATE REDUCTASE"/>
    <property type="match status" value="1"/>
</dbReference>
<organism evidence="3 4">
    <name type="scientific">Syntrophobacter fumaroxidans (strain DSM 10017 / MPOB)</name>
    <dbReference type="NCBI Taxonomy" id="335543"/>
    <lineage>
        <taxon>Bacteria</taxon>
        <taxon>Pseudomonadati</taxon>
        <taxon>Thermodesulfobacteriota</taxon>
        <taxon>Syntrophobacteria</taxon>
        <taxon>Syntrophobacterales</taxon>
        <taxon>Syntrophobacteraceae</taxon>
        <taxon>Syntrophobacter</taxon>
    </lineage>
</organism>
<evidence type="ECO:0000313" key="4">
    <source>
        <dbReference type="Proteomes" id="UP000001784"/>
    </source>
</evidence>
<dbReference type="PANTHER" id="PTHR38755:SF1">
    <property type="entry name" value="METHYLENE-TETRAHYDROFOLATE REDUCTASE C-TERMINAL DOMAIN-CONTAINING PROTEIN"/>
    <property type="match status" value="1"/>
</dbReference>
<dbReference type="InParanoid" id="A0LN02"/>
<dbReference type="HOGENOM" id="CLU_107569_0_0_7"/>
<evidence type="ECO:0000259" key="2">
    <source>
        <dbReference type="Pfam" id="PF12225"/>
    </source>
</evidence>
<dbReference type="RefSeq" id="WP_011699929.1">
    <property type="nucleotide sequence ID" value="NC_008554.1"/>
</dbReference>
<dbReference type="Pfam" id="PF12225">
    <property type="entry name" value="DUF5981"/>
    <property type="match status" value="1"/>
</dbReference>
<dbReference type="STRING" id="335543.Sfum_3131"/>
<dbReference type="eggNOG" id="COG4656">
    <property type="taxonomic scope" value="Bacteria"/>
</dbReference>
<evidence type="ECO:0000313" key="3">
    <source>
        <dbReference type="EMBL" id="ABK18804.1"/>
    </source>
</evidence>
<dbReference type="EMBL" id="CP000478">
    <property type="protein sequence ID" value="ABK18804.1"/>
    <property type="molecule type" value="Genomic_DNA"/>
</dbReference>
<feature type="region of interest" description="Disordered" evidence="1">
    <location>
        <begin position="199"/>
        <end position="222"/>
    </location>
</feature>
<keyword evidence="4" id="KW-1185">Reference proteome</keyword>
<protein>
    <recommendedName>
        <fullName evidence="2">Methylene-tetrahydrofolate reductase C-terminal-like domain-containing protein</fullName>
    </recommendedName>
</protein>